<evidence type="ECO:0000256" key="1">
    <source>
        <dbReference type="SAM" id="MobiDB-lite"/>
    </source>
</evidence>
<proteinExistence type="predicted"/>
<accession>A0A5J4UIZ5</accession>
<reference evidence="2 3" key="1">
    <citation type="submission" date="2019-03" db="EMBL/GenBank/DDBJ databases">
        <title>Single cell metagenomics reveals metabolic interactions within the superorganism composed of flagellate Streblomastix strix and complex community of Bacteroidetes bacteria on its surface.</title>
        <authorList>
            <person name="Treitli S.C."/>
            <person name="Kolisko M."/>
            <person name="Husnik F."/>
            <person name="Keeling P."/>
            <person name="Hampl V."/>
        </authorList>
    </citation>
    <scope>NUCLEOTIDE SEQUENCE [LARGE SCALE GENOMIC DNA]</scope>
    <source>
        <strain evidence="2">ST1C</strain>
    </source>
</reference>
<feature type="region of interest" description="Disordered" evidence="1">
    <location>
        <begin position="1"/>
        <end position="30"/>
    </location>
</feature>
<gene>
    <name evidence="2" type="ORF">EZS28_034513</name>
</gene>
<dbReference type="Proteomes" id="UP000324800">
    <property type="component" value="Unassembled WGS sequence"/>
</dbReference>
<feature type="non-terminal residue" evidence="2">
    <location>
        <position position="236"/>
    </location>
</feature>
<feature type="region of interest" description="Disordered" evidence="1">
    <location>
        <begin position="190"/>
        <end position="236"/>
    </location>
</feature>
<feature type="region of interest" description="Disordered" evidence="1">
    <location>
        <begin position="116"/>
        <end position="160"/>
    </location>
</feature>
<organism evidence="2 3">
    <name type="scientific">Streblomastix strix</name>
    <dbReference type="NCBI Taxonomy" id="222440"/>
    <lineage>
        <taxon>Eukaryota</taxon>
        <taxon>Metamonada</taxon>
        <taxon>Preaxostyla</taxon>
        <taxon>Oxymonadida</taxon>
        <taxon>Streblomastigidae</taxon>
        <taxon>Streblomastix</taxon>
    </lineage>
</organism>
<dbReference type="EMBL" id="SNRW01015859">
    <property type="protein sequence ID" value="KAA6369960.1"/>
    <property type="molecule type" value="Genomic_DNA"/>
</dbReference>
<dbReference type="InterPro" id="IPR018247">
    <property type="entry name" value="EF_Hand_1_Ca_BS"/>
</dbReference>
<dbReference type="AlphaFoldDB" id="A0A5J4UIZ5"/>
<feature type="compositionally biased region" description="Polar residues" evidence="1">
    <location>
        <begin position="227"/>
        <end position="236"/>
    </location>
</feature>
<sequence length="236" mass="26895">MITRALSPPQRTTPIGLASPQRASSASIRKEIIRTAGEEPEQLFPGSNRNSIQMAERKWALDLVNFDDVEQHVSLQKQKLDQRDKVVDALPSVAPSFLSVTFTTTAAICQAVEDQKGDQEQQTKEIVGSAGRASGDRIREKQTRNNQNPTFYDEQEYEQDREKHMEIMMSNPRSRNILRQNENEIMSEYVQLGKQIDQLENEDYNDQQQDDDDDDNNNELDTDEFEQSGNGSGNEQ</sequence>
<evidence type="ECO:0000313" key="2">
    <source>
        <dbReference type="EMBL" id="KAA6369960.1"/>
    </source>
</evidence>
<feature type="compositionally biased region" description="Acidic residues" evidence="1">
    <location>
        <begin position="199"/>
        <end position="226"/>
    </location>
</feature>
<protein>
    <submittedName>
        <fullName evidence="2">Uncharacterized protein</fullName>
    </submittedName>
</protein>
<evidence type="ECO:0000313" key="3">
    <source>
        <dbReference type="Proteomes" id="UP000324800"/>
    </source>
</evidence>
<dbReference type="PROSITE" id="PS00018">
    <property type="entry name" value="EF_HAND_1"/>
    <property type="match status" value="1"/>
</dbReference>
<name>A0A5J4UIZ5_9EUKA</name>
<feature type="compositionally biased region" description="Basic and acidic residues" evidence="1">
    <location>
        <begin position="134"/>
        <end position="143"/>
    </location>
</feature>
<comment type="caution">
    <text evidence="2">The sequence shown here is derived from an EMBL/GenBank/DDBJ whole genome shotgun (WGS) entry which is preliminary data.</text>
</comment>